<dbReference type="Gene3D" id="3.40.50.1580">
    <property type="entry name" value="Nucleoside phosphorylase domain"/>
    <property type="match status" value="1"/>
</dbReference>
<evidence type="ECO:0000259" key="3">
    <source>
        <dbReference type="Pfam" id="PF01048"/>
    </source>
</evidence>
<keyword evidence="1" id="KW-0474">Menaquinone biosynthesis</keyword>
<feature type="domain" description="Nucleoside phosphorylase" evidence="3">
    <location>
        <begin position="28"/>
        <end position="217"/>
    </location>
</feature>
<evidence type="ECO:0000256" key="1">
    <source>
        <dbReference type="HAMAP-Rule" id="MF_00991"/>
    </source>
</evidence>
<evidence type="ECO:0000313" key="4">
    <source>
        <dbReference type="EMBL" id="SER85042.1"/>
    </source>
</evidence>
<dbReference type="Pfam" id="PF01048">
    <property type="entry name" value="PNP_UDP_1"/>
    <property type="match status" value="1"/>
</dbReference>
<dbReference type="SUPFAM" id="SSF53167">
    <property type="entry name" value="Purine and uridine phosphorylases"/>
    <property type="match status" value="1"/>
</dbReference>
<gene>
    <name evidence="1" type="primary">mqnB</name>
    <name evidence="4" type="ORF">SAMN05444126_10728</name>
</gene>
<dbReference type="CDD" id="cd17766">
    <property type="entry name" value="futalosine_nucleosidase_MqnB"/>
    <property type="match status" value="1"/>
</dbReference>
<comment type="function">
    <text evidence="1">Catalyzes the hydrolysis of futalosine (FL) to dehypoxanthine futalosine (DHFL) and hypoxanthine, a step in the biosynthesis of menaquinone (MK, vitamin K2).</text>
</comment>
<dbReference type="GO" id="GO:0008930">
    <property type="term" value="F:methylthioadenosine nucleosidase activity"/>
    <property type="evidence" value="ECO:0007669"/>
    <property type="project" value="TreeGrafter"/>
</dbReference>
<dbReference type="EMBL" id="FOGV01000007">
    <property type="protein sequence ID" value="SER85042.1"/>
    <property type="molecule type" value="Genomic_DNA"/>
</dbReference>
<dbReference type="GO" id="GO:0008782">
    <property type="term" value="F:adenosylhomocysteine nucleosidase activity"/>
    <property type="evidence" value="ECO:0007669"/>
    <property type="project" value="TreeGrafter"/>
</dbReference>
<dbReference type="AlphaFoldDB" id="A0A1H9SJ98"/>
<dbReference type="InterPro" id="IPR035994">
    <property type="entry name" value="Nucleoside_phosphorylase_sf"/>
</dbReference>
<organism evidence="4 5">
    <name type="scientific">Salisediminibacterium halotolerans</name>
    <dbReference type="NCBI Taxonomy" id="517425"/>
    <lineage>
        <taxon>Bacteria</taxon>
        <taxon>Bacillati</taxon>
        <taxon>Bacillota</taxon>
        <taxon>Bacilli</taxon>
        <taxon>Bacillales</taxon>
        <taxon>Bacillaceae</taxon>
        <taxon>Salisediminibacterium</taxon>
    </lineage>
</organism>
<dbReference type="PANTHER" id="PTHR46832">
    <property type="entry name" value="5'-METHYLTHIOADENOSINE/S-ADENOSYLHOMOCYSTEINE NUCLEOSIDASE"/>
    <property type="match status" value="1"/>
</dbReference>
<dbReference type="STRING" id="1464123.SAMN05444126_10728"/>
<proteinExistence type="inferred from homology"/>
<dbReference type="HAMAP" id="MF_00991">
    <property type="entry name" value="MqnB"/>
    <property type="match status" value="1"/>
</dbReference>
<dbReference type="OrthoDB" id="9788270at2"/>
<dbReference type="NCBIfam" id="TIGR03664">
    <property type="entry name" value="fut_nucase"/>
    <property type="match status" value="1"/>
</dbReference>
<keyword evidence="1 4" id="KW-0378">Hydrolase</keyword>
<evidence type="ECO:0000256" key="2">
    <source>
        <dbReference type="NCBIfam" id="TIGR03664"/>
    </source>
</evidence>
<dbReference type="InterPro" id="IPR019963">
    <property type="entry name" value="FL_hydrolase_MqnB"/>
</dbReference>
<dbReference type="GO" id="GO:0005829">
    <property type="term" value="C:cytosol"/>
    <property type="evidence" value="ECO:0007669"/>
    <property type="project" value="TreeGrafter"/>
</dbReference>
<comment type="catalytic activity">
    <reaction evidence="1">
        <text>futalosine + H2O = dehypoxanthine futalosine + hypoxanthine</text>
        <dbReference type="Rhea" id="RHEA:25904"/>
        <dbReference type="ChEBI" id="CHEBI:15377"/>
        <dbReference type="ChEBI" id="CHEBI:17368"/>
        <dbReference type="ChEBI" id="CHEBI:58863"/>
        <dbReference type="ChEBI" id="CHEBI:58864"/>
        <dbReference type="EC" id="3.2.2.26"/>
    </reaction>
</comment>
<dbReference type="GO" id="GO:0009116">
    <property type="term" value="P:nucleoside metabolic process"/>
    <property type="evidence" value="ECO:0007669"/>
    <property type="project" value="InterPro"/>
</dbReference>
<comment type="caution">
    <text evidence="4">The sequence shown here is derived from an EMBL/GenBank/DDBJ whole genome shotgun (WGS) entry which is preliminary data.</text>
</comment>
<comment type="pathway">
    <text evidence="1">Quinol/quinone metabolism; menaquinone biosynthesis.</text>
</comment>
<accession>A0A1H9SJ98</accession>
<keyword evidence="5" id="KW-1185">Reference proteome</keyword>
<dbReference type="UniPathway" id="UPA00079"/>
<evidence type="ECO:0000313" key="5">
    <source>
        <dbReference type="Proteomes" id="UP000199318"/>
    </source>
</evidence>
<dbReference type="NCBIfam" id="NF006087">
    <property type="entry name" value="PRK08236.1"/>
    <property type="match status" value="1"/>
</dbReference>
<name>A0A1H9SJ98_9BACI</name>
<sequence>MAENIKGNILIVTSVEAEKKAIEAGIGSNERVDVIAAGVGPVIAAVNTVKQLHKASYGAVINMGIAGGMPDQTAIGDAVIGTASCAADLGFESPDGFKPIDELGFATANVYPDHPLLTRLSSRLGLAGDMTVHEGVILTLSTVTGTEETRAELQHRIPECSAEAMEGFGIMTAAQEMRIPAVEIRAVSNYIGLRNKDEWRLQEAFDVLTKAAAHILKELSV</sequence>
<comment type="similarity">
    <text evidence="1">Belongs to the PNP/UDP phosphorylase family. Futalosine hydrolase subfamily.</text>
</comment>
<dbReference type="RefSeq" id="WP_093072458.1">
    <property type="nucleotide sequence ID" value="NZ_FOGV01000007.1"/>
</dbReference>
<reference evidence="5" key="1">
    <citation type="submission" date="2016-10" db="EMBL/GenBank/DDBJ databases">
        <authorList>
            <person name="de Groot N.N."/>
        </authorList>
    </citation>
    <scope>NUCLEOTIDE SEQUENCE [LARGE SCALE GENOMIC DNA]</scope>
    <source>
        <strain evidence="5">10nlg</strain>
    </source>
</reference>
<dbReference type="Proteomes" id="UP000199318">
    <property type="component" value="Unassembled WGS sequence"/>
</dbReference>
<dbReference type="PANTHER" id="PTHR46832:SF2">
    <property type="entry name" value="FUTALOSINE HYDROLASE"/>
    <property type="match status" value="1"/>
</dbReference>
<dbReference type="GO" id="GO:0019284">
    <property type="term" value="P:L-methionine salvage from S-adenosylmethionine"/>
    <property type="evidence" value="ECO:0007669"/>
    <property type="project" value="TreeGrafter"/>
</dbReference>
<protein>
    <recommendedName>
        <fullName evidence="1 2">Futalosine hydrolase</fullName>
        <shortName evidence="1">FL hydrolase</shortName>
        <ecNumber evidence="1 2">3.2.2.26</ecNumber>
    </recommendedName>
    <alternativeName>
        <fullName evidence="1">Futalosine nucleosidase</fullName>
    </alternativeName>
    <alternativeName>
        <fullName evidence="1">Menaquinone biosynthetic enzyme MqnB</fullName>
    </alternativeName>
</protein>
<dbReference type="InterPro" id="IPR000845">
    <property type="entry name" value="Nucleoside_phosphorylase_d"/>
</dbReference>
<dbReference type="GO" id="GO:0009234">
    <property type="term" value="P:menaquinone biosynthetic process"/>
    <property type="evidence" value="ECO:0007669"/>
    <property type="project" value="UniProtKB-UniRule"/>
</dbReference>
<dbReference type="EC" id="3.2.2.26" evidence="1 2"/>